<keyword evidence="1" id="KW-0134">Cell wall</keyword>
<accession>A0A9P2TCM5</accession>
<keyword evidence="1" id="KW-0964">Secreted</keyword>
<keyword evidence="9" id="KW-1185">Reference proteome</keyword>
<keyword evidence="6" id="KW-0732">Signal</keyword>
<evidence type="ECO:0000313" key="9">
    <source>
        <dbReference type="Proteomes" id="UP000014184"/>
    </source>
</evidence>
<dbReference type="InterPro" id="IPR005528">
    <property type="entry name" value="ChpA-H"/>
</dbReference>
<feature type="domain" description="Chaplin" evidence="7">
    <location>
        <begin position="26"/>
        <end position="66"/>
    </location>
</feature>
<feature type="signal peptide" evidence="6">
    <location>
        <begin position="1"/>
        <end position="26"/>
    </location>
</feature>
<evidence type="ECO:0000256" key="5">
    <source>
        <dbReference type="SAM" id="Phobius"/>
    </source>
</evidence>
<name>A0A9P2TCM5_THEFU</name>
<feature type="domain" description="Chaplin" evidence="7">
    <location>
        <begin position="142"/>
        <end position="182"/>
    </location>
</feature>
<feature type="compositionally biased region" description="Basic and acidic residues" evidence="4">
    <location>
        <begin position="200"/>
        <end position="220"/>
    </location>
</feature>
<gene>
    <name evidence="8" type="ORF">TM51_01051</name>
</gene>
<evidence type="ECO:0000256" key="4">
    <source>
        <dbReference type="SAM" id="MobiDB-lite"/>
    </source>
</evidence>
<dbReference type="AlphaFoldDB" id="A0A9P2TCM5"/>
<organism evidence="8 9">
    <name type="scientific">Thermobifida fusca TM51</name>
    <dbReference type="NCBI Taxonomy" id="1169414"/>
    <lineage>
        <taxon>Bacteria</taxon>
        <taxon>Bacillati</taxon>
        <taxon>Actinomycetota</taxon>
        <taxon>Actinomycetes</taxon>
        <taxon>Streptosporangiales</taxon>
        <taxon>Nocardiopsidaceae</taxon>
        <taxon>Thermobifida</taxon>
    </lineage>
</organism>
<keyword evidence="5" id="KW-1133">Transmembrane helix</keyword>
<evidence type="ECO:0000256" key="1">
    <source>
        <dbReference type="ARBA" id="ARBA00022512"/>
    </source>
</evidence>
<keyword evidence="5" id="KW-0472">Membrane</keyword>
<sequence length="266" mass="25921">MRKTTFASAAVLAAGLAVGFASPASADQAVSGNQIIIPVDVALDVCGNTVAVLGDAQGACQSFVDALKSASGGAVTLQSNQGGGLANGNQIVIPVNVALNVCGNTITALGEAKGTCDTIVEALEDAADDVVNSSDVPSDGSGGGLLNDNKIAVPIDADVDVCGNAVSVLGSAESDCPEEDTAAPNKPAEPEQPGGGSEQPKPDEGGEKPAADDKPAEDAKPAPAAEDTLPVTGAALGGLVAAAVAALGGGGAAMYFTRRKRNASEN</sequence>
<evidence type="ECO:0000313" key="8">
    <source>
        <dbReference type="EMBL" id="EOR72787.1"/>
    </source>
</evidence>
<reference evidence="8 9" key="1">
    <citation type="journal article" date="2013" name="Genome Announc.">
        <title>Draft Genome Sequence of the Lignocellulose Decomposer Thermobifida fusca Strain TM51.</title>
        <authorList>
            <person name="Toth A."/>
            <person name="Barna T."/>
            <person name="Nagy I."/>
            <person name="Horvath B."/>
            <person name="Nagy I."/>
            <person name="Tancsics A."/>
            <person name="Kriszt B."/>
            <person name="Baka E."/>
            <person name="Fekete C."/>
            <person name="Kukolya J."/>
        </authorList>
    </citation>
    <scope>NUCLEOTIDE SEQUENCE [LARGE SCALE GENOMIC DNA]</scope>
    <source>
        <strain evidence="8 9">TM51</strain>
    </source>
</reference>
<dbReference type="Proteomes" id="UP000014184">
    <property type="component" value="Unassembled WGS sequence"/>
</dbReference>
<keyword evidence="3" id="KW-0034">Amyloid</keyword>
<keyword evidence="2" id="KW-0130">Cell adhesion</keyword>
<protein>
    <submittedName>
        <fullName evidence="8">Surface protein</fullName>
    </submittedName>
</protein>
<feature type="region of interest" description="Disordered" evidence="4">
    <location>
        <begin position="172"/>
        <end position="228"/>
    </location>
</feature>
<evidence type="ECO:0000256" key="3">
    <source>
        <dbReference type="ARBA" id="ARBA00023087"/>
    </source>
</evidence>
<comment type="caution">
    <text evidence="8">The sequence shown here is derived from an EMBL/GenBank/DDBJ whole genome shotgun (WGS) entry which is preliminary data.</text>
</comment>
<keyword evidence="5" id="KW-0812">Transmembrane</keyword>
<feature type="transmembrane region" description="Helical" evidence="5">
    <location>
        <begin position="234"/>
        <end position="256"/>
    </location>
</feature>
<dbReference type="Pfam" id="PF03777">
    <property type="entry name" value="ChpA-C"/>
    <property type="match status" value="3"/>
</dbReference>
<dbReference type="GO" id="GO:0007155">
    <property type="term" value="P:cell adhesion"/>
    <property type="evidence" value="ECO:0007669"/>
    <property type="project" value="UniProtKB-KW"/>
</dbReference>
<feature type="chain" id="PRO_5040470061" evidence="6">
    <location>
        <begin position="27"/>
        <end position="266"/>
    </location>
</feature>
<proteinExistence type="predicted"/>
<dbReference type="EMBL" id="AOSG01000002">
    <property type="protein sequence ID" value="EOR72787.1"/>
    <property type="molecule type" value="Genomic_DNA"/>
</dbReference>
<evidence type="ECO:0000256" key="2">
    <source>
        <dbReference type="ARBA" id="ARBA00022889"/>
    </source>
</evidence>
<evidence type="ECO:0000256" key="6">
    <source>
        <dbReference type="SAM" id="SignalP"/>
    </source>
</evidence>
<dbReference type="PROSITE" id="PS51884">
    <property type="entry name" value="CHAPLIN"/>
    <property type="match status" value="3"/>
</dbReference>
<evidence type="ECO:0000259" key="7">
    <source>
        <dbReference type="PROSITE" id="PS51884"/>
    </source>
</evidence>
<dbReference type="RefSeq" id="WP_011290593.1">
    <property type="nucleotide sequence ID" value="NZ_AOSG01000002.1"/>
</dbReference>
<feature type="domain" description="Chaplin" evidence="7">
    <location>
        <begin position="82"/>
        <end position="122"/>
    </location>
</feature>